<dbReference type="EMBL" id="BART01029661">
    <property type="protein sequence ID" value="GAH09363.1"/>
    <property type="molecule type" value="Genomic_DNA"/>
</dbReference>
<organism evidence="2">
    <name type="scientific">marine sediment metagenome</name>
    <dbReference type="NCBI Taxonomy" id="412755"/>
    <lineage>
        <taxon>unclassified sequences</taxon>
        <taxon>metagenomes</taxon>
        <taxon>ecological metagenomes</taxon>
    </lineage>
</organism>
<comment type="caution">
    <text evidence="2">The sequence shown here is derived from an EMBL/GenBank/DDBJ whole genome shotgun (WGS) entry which is preliminary data.</text>
</comment>
<keyword evidence="1" id="KW-0472">Membrane</keyword>
<keyword evidence="1" id="KW-0812">Transmembrane</keyword>
<sequence>YSEEVRTDSDGYLSKDIIIPDDWLPTPIFLTVGYGYDRREELSGGEIKQAAMQMWTELVLEVLVFSLVCALLPPLCIGFGPGKTLAFKGLGVLGVAEIAYAVGQMADKMPLGGENNYGCWFGEGPLLHTYAINYKSDIGEVMGKLSGSQQDFLKMLEDEKKQQDKNAQLLGGAIVAAIVIGFGAAAMFGGK</sequence>
<reference evidence="2" key="1">
    <citation type="journal article" date="2014" name="Front. Microbiol.">
        <title>High frequency of phylogenetically diverse reductive dehalogenase-homologous genes in deep subseafloor sedimentary metagenomes.</title>
        <authorList>
            <person name="Kawai M."/>
            <person name="Futagami T."/>
            <person name="Toyoda A."/>
            <person name="Takaki Y."/>
            <person name="Nishi S."/>
            <person name="Hori S."/>
            <person name="Arai W."/>
            <person name="Tsubouchi T."/>
            <person name="Morono Y."/>
            <person name="Uchiyama I."/>
            <person name="Ito T."/>
            <person name="Fujiyama A."/>
            <person name="Inagaki F."/>
            <person name="Takami H."/>
        </authorList>
    </citation>
    <scope>NUCLEOTIDE SEQUENCE</scope>
    <source>
        <strain evidence="2">Expedition CK06-06</strain>
    </source>
</reference>
<keyword evidence="1" id="KW-1133">Transmembrane helix</keyword>
<dbReference type="AlphaFoldDB" id="X1EL26"/>
<proteinExistence type="predicted"/>
<accession>X1EL26</accession>
<evidence type="ECO:0000313" key="2">
    <source>
        <dbReference type="EMBL" id="GAH09363.1"/>
    </source>
</evidence>
<feature type="non-terminal residue" evidence="2">
    <location>
        <position position="1"/>
    </location>
</feature>
<evidence type="ECO:0000256" key="1">
    <source>
        <dbReference type="SAM" id="Phobius"/>
    </source>
</evidence>
<feature type="transmembrane region" description="Helical" evidence="1">
    <location>
        <begin position="169"/>
        <end position="188"/>
    </location>
</feature>
<feature type="transmembrane region" description="Helical" evidence="1">
    <location>
        <begin position="86"/>
        <end position="103"/>
    </location>
</feature>
<feature type="transmembrane region" description="Helical" evidence="1">
    <location>
        <begin position="58"/>
        <end position="80"/>
    </location>
</feature>
<name>X1EL26_9ZZZZ</name>
<protein>
    <submittedName>
        <fullName evidence="2">Uncharacterized protein</fullName>
    </submittedName>
</protein>
<gene>
    <name evidence="2" type="ORF">S01H4_51990</name>
</gene>